<reference evidence="2" key="1">
    <citation type="submission" date="2016-06" db="EMBL/GenBank/DDBJ databases">
        <authorList>
            <person name="Varghese N."/>
            <person name="Submissions Spin"/>
        </authorList>
    </citation>
    <scope>NUCLEOTIDE SEQUENCE [LARGE SCALE GENOMIC DNA]</scope>
    <source>
        <strain evidence="2">DSM 43819</strain>
    </source>
</reference>
<dbReference type="OrthoDB" id="9757917at2"/>
<evidence type="ECO:0008006" key="3">
    <source>
        <dbReference type="Google" id="ProtNLM"/>
    </source>
</evidence>
<accession>A0A1C5JMI4</accession>
<evidence type="ECO:0000313" key="2">
    <source>
        <dbReference type="Proteomes" id="UP000198221"/>
    </source>
</evidence>
<proteinExistence type="predicted"/>
<dbReference type="EMBL" id="LT607754">
    <property type="protein sequence ID" value="SCG71718.1"/>
    <property type="molecule type" value="Genomic_DNA"/>
</dbReference>
<protein>
    <recommendedName>
        <fullName evidence="3">ATP-binding protein</fullName>
    </recommendedName>
</protein>
<dbReference type="InterPro" id="IPR027417">
    <property type="entry name" value="P-loop_NTPase"/>
</dbReference>
<dbReference type="SUPFAM" id="SSF52540">
    <property type="entry name" value="P-loop containing nucleoside triphosphate hydrolases"/>
    <property type="match status" value="1"/>
</dbReference>
<sequence length="1512" mass="166917">MPIDVDFVAIRPWGRGQDTGFEELCCQIARADALHKGQTFVRLGTPDGGVEGYSIDASGVEHGLQAKFFLGSPSIDQWSKITGSVKTAIEKHPNLTAMTIALPSDRADPRKPDEQWFMDKWNHYVEQWKKHVKALGRTVEFHYMGKSEILEALSREEHAGRFRWWFERPLLSRTWLAERLDEVVEQVGPRYNRNLTVGVPAGRKIANFARLPQLLVDLEQHAASAVGHIERLDPAIDPAASAQLHQLAAALPMPLTADETPAPDKQLAIGPWRQAWQDLQAAVGTLTPHPDAEQAGEAGRMHRTFNELADVSAKVIAAFDEDWPAYTAPAMLLWGNAGSGKTHLLCDTARLALERGQPAVVVLGQQLGVGNPWSEVMKALRFDGEAETFLQALSARAEASQQRALLIIDAINENNGLQLWPNHLAAFLTVARRYPWIGVILSVRTVAKDMILPDHLDETRLIQVEHKGFAEAPIAAVQAFFEYYRLPLPAAPPSLFRELSNPLMLRLFCQAARHNAGLLARPIPGLSRIIEAIFQDVDARARHQLGTGPYQAIARPCCESVAAAMSKRPRPALPYTEAVAALHAVVSTAPGTPYDKTPLGVLVSEGLLAEDFVLEGAGRSPSRVVRFAFERISDHLAAEVLLTDGSDTAGRSTADNADEIARRLPAADPAKRSPEAYRLRTLLEALAVAAPEHVGVELPEIAEAMKRAGVTFEGRSVEWIITEPWLRGLLQRESSSFTDRTRQHLADLILGPDPDAPAALPDPLRREAISRALLLTIHPDRPLGRGWLHDLLAPMAIGERDRRWTAQVRGRHNTRRRPSPYQPLLDWARSAPADVLNASVDGTTTVAGLTAEALLWALPSPDRFLRDAATRALVAITPHDPQIIPALLQLAAGVDDGFVTERVLAVAYAAITMQAVEPEPAAAALRAFVEQAGVPVHVLARDYLASAVSHLTEALAGNADVAYLRETSMPPYPTNWPGHLGLPDFEQLKAEYPRFRPDADTTSAGSGLDEERRKEAITTGWGQVIGSLDNLGDFHSYVLHVDRPYWYRLAAQRIDDTTDTPLTGFDPSVLPGWIFARVLELGWTPQAFGEVDADISYSDRGRTSHKEERFGKKYQWLAWHEALARLSGTHKLRDRDHGDREAPYEGAWQLDARDFDPTHLLDRPRPIDVRWWQELWQIPPLTAEATVTPDNAADDGPVSVTAAEPATEQRVWWLPIPQVAHPAMPLNQDSVVHLSLWATDPEDLPDLSNFLVVDADLTHWPTTHSAPRRPGRRYRILNAYRHLIPQRTERNTAHADLTASINGALVRREDLPALQAWTGEEDLDTFSLDVSFTDELYLGEWPTGAVYRANTVADFRPERWTDAIGTDSLGLGVPAIVMTERYCWEGSILDCSLPATLNVRILTSAPAALFPGLHHRNGAGITVDGQLLHLDPEPWPGSDGGLLIDEAFLASPLEREGLVLLQIIRQSKHVNTPDGDHRFAGLVTQTRLIGSVGTDQLCDVTRTHLHPPRLDD</sequence>
<gene>
    <name evidence="1" type="ORF">GA0070613_4962</name>
</gene>
<evidence type="ECO:0000313" key="1">
    <source>
        <dbReference type="EMBL" id="SCG71718.1"/>
    </source>
</evidence>
<dbReference type="RefSeq" id="WP_089014414.1">
    <property type="nucleotide sequence ID" value="NZ_LT607754.1"/>
</dbReference>
<organism evidence="1 2">
    <name type="scientific">Micromonospora inositola</name>
    <dbReference type="NCBI Taxonomy" id="47865"/>
    <lineage>
        <taxon>Bacteria</taxon>
        <taxon>Bacillati</taxon>
        <taxon>Actinomycetota</taxon>
        <taxon>Actinomycetes</taxon>
        <taxon>Micromonosporales</taxon>
        <taxon>Micromonosporaceae</taxon>
        <taxon>Micromonospora</taxon>
    </lineage>
</organism>
<dbReference type="Gene3D" id="3.40.50.300">
    <property type="entry name" value="P-loop containing nucleotide triphosphate hydrolases"/>
    <property type="match status" value="1"/>
</dbReference>
<dbReference type="Proteomes" id="UP000198221">
    <property type="component" value="Chromosome I"/>
</dbReference>
<keyword evidence="2" id="KW-1185">Reference proteome</keyword>
<name>A0A1C5JMI4_9ACTN</name>